<dbReference type="Pfam" id="PF03401">
    <property type="entry name" value="TctC"/>
    <property type="match status" value="1"/>
</dbReference>
<feature type="signal peptide" evidence="2">
    <location>
        <begin position="1"/>
        <end position="34"/>
    </location>
</feature>
<comment type="caution">
    <text evidence="3">The sequence shown here is derived from an EMBL/GenBank/DDBJ whole genome shotgun (WGS) entry which is preliminary data.</text>
</comment>
<dbReference type="InterPro" id="IPR042100">
    <property type="entry name" value="Bug_dom1"/>
</dbReference>
<dbReference type="CDD" id="cd13577">
    <property type="entry name" value="PBP2_BugE_Glu"/>
    <property type="match status" value="1"/>
</dbReference>
<dbReference type="InterPro" id="IPR005064">
    <property type="entry name" value="BUG"/>
</dbReference>
<sequence length="335" mass="35362">MRISRRHFNRRFSHYGTAAAIALGLGLGSSSALAQSDYPSKPVRILVPFAAGGTTDIIARAIAEPLGKQLGQAVVVENKGGGGGTIGASEAARAPADGYLLSIATVSTTASNPAINPKVAYNPLTDFTPIINIAATPNIIAVHPSFPAKSYEEFVKAVQAKPDGYAYASSGTGGIAHLQMELFKTLTSLSMQHIPYRGSGPALADVVAGQVPILFDNLPSSMPFITSERLRPLAIAAPERIAALPQVPTFKELGLEPANRMAYYGIVGPKGLPAPIVQKIHAATAQVLQDPTVRKRIEDTGAQIVANSPEEFAAQIKAEYQVYVDVVKKQKLTLE</sequence>
<dbReference type="PANTHER" id="PTHR42928:SF5">
    <property type="entry name" value="BLR1237 PROTEIN"/>
    <property type="match status" value="1"/>
</dbReference>
<dbReference type="PIRSF" id="PIRSF017082">
    <property type="entry name" value="YflP"/>
    <property type="match status" value="1"/>
</dbReference>
<organism evidence="3 4">
    <name type="scientific">Vandammella animalimorsus</name>
    <dbReference type="NCBI Taxonomy" id="2029117"/>
    <lineage>
        <taxon>Bacteria</taxon>
        <taxon>Pseudomonadati</taxon>
        <taxon>Pseudomonadota</taxon>
        <taxon>Betaproteobacteria</taxon>
        <taxon>Burkholderiales</taxon>
        <taxon>Comamonadaceae</taxon>
        <taxon>Vandammella</taxon>
    </lineage>
</organism>
<evidence type="ECO:0000313" key="4">
    <source>
        <dbReference type="Proteomes" id="UP000218054"/>
    </source>
</evidence>
<dbReference type="RefSeq" id="WP_095539649.1">
    <property type="nucleotide sequence ID" value="NZ_NSJB01000003.1"/>
</dbReference>
<dbReference type="PANTHER" id="PTHR42928">
    <property type="entry name" value="TRICARBOXYLATE-BINDING PROTEIN"/>
    <property type="match status" value="1"/>
</dbReference>
<reference evidence="3 4" key="1">
    <citation type="submission" date="2017-08" db="EMBL/GenBank/DDBJ databases">
        <title>WGS of Clinical strains of the CDC Group NO-1 linked to zoonotic infections in humans.</title>
        <authorList>
            <person name="Bernier A.-M."/>
            <person name="Bernard K."/>
        </authorList>
    </citation>
    <scope>NUCLEOTIDE SEQUENCE [LARGE SCALE GENOMIC DNA]</scope>
    <source>
        <strain evidence="3 4">NML00-0135</strain>
    </source>
</reference>
<evidence type="ECO:0000256" key="2">
    <source>
        <dbReference type="SAM" id="SignalP"/>
    </source>
</evidence>
<dbReference type="AlphaFoldDB" id="A0A2A2AI78"/>
<dbReference type="EMBL" id="NSJB01000003">
    <property type="protein sequence ID" value="PAT37421.1"/>
    <property type="molecule type" value="Genomic_DNA"/>
</dbReference>
<dbReference type="Proteomes" id="UP000218054">
    <property type="component" value="Unassembled WGS sequence"/>
</dbReference>
<accession>A0A2A2AI78</accession>
<evidence type="ECO:0000256" key="1">
    <source>
        <dbReference type="ARBA" id="ARBA00006987"/>
    </source>
</evidence>
<name>A0A2A2AI78_9BURK</name>
<dbReference type="SUPFAM" id="SSF53850">
    <property type="entry name" value="Periplasmic binding protein-like II"/>
    <property type="match status" value="1"/>
</dbReference>
<keyword evidence="2" id="KW-0732">Signal</keyword>
<protein>
    <submittedName>
        <fullName evidence="3">ABC transporter substrate-binding protein</fullName>
    </submittedName>
</protein>
<dbReference type="Gene3D" id="3.40.190.10">
    <property type="entry name" value="Periplasmic binding protein-like II"/>
    <property type="match status" value="1"/>
</dbReference>
<comment type="similarity">
    <text evidence="1">Belongs to the UPF0065 (bug) family.</text>
</comment>
<feature type="chain" id="PRO_5012945841" evidence="2">
    <location>
        <begin position="35"/>
        <end position="335"/>
    </location>
</feature>
<gene>
    <name evidence="3" type="ORF">CK625_07485</name>
</gene>
<evidence type="ECO:0000313" key="3">
    <source>
        <dbReference type="EMBL" id="PAT37421.1"/>
    </source>
</evidence>
<keyword evidence="4" id="KW-1185">Reference proteome</keyword>
<dbReference type="Gene3D" id="3.40.190.150">
    <property type="entry name" value="Bordetella uptake gene, domain 1"/>
    <property type="match status" value="1"/>
</dbReference>
<proteinExistence type="inferred from homology"/>